<accession>A0AB39HDG1</accession>
<dbReference type="SUPFAM" id="SSF53850">
    <property type="entry name" value="Periplasmic binding protein-like II"/>
    <property type="match status" value="1"/>
</dbReference>
<name>A0AB39HDG1_9VIBR</name>
<feature type="chain" id="PRO_5044223695" description="Phosphate ABC transporter substrate-binding protein" evidence="1">
    <location>
        <begin position="22"/>
        <end position="142"/>
    </location>
</feature>
<reference evidence="2" key="1">
    <citation type="submission" date="2024-07" db="EMBL/GenBank/DDBJ databases">
        <title>Genome Analysis of a Potential Novel Vibrio Species Secreting pH- and Thermo-stable Alginate Lyase and its Application in Producing Alginate Oligosaccharides.</title>
        <authorList>
            <person name="Huang H."/>
            <person name="Bao K."/>
        </authorList>
    </citation>
    <scope>NUCLEOTIDE SEQUENCE</scope>
    <source>
        <strain evidence="2">HB236076</strain>
    </source>
</reference>
<dbReference type="RefSeq" id="WP_306100451.1">
    <property type="nucleotide sequence ID" value="NZ_CP162601.1"/>
</dbReference>
<evidence type="ECO:0000256" key="1">
    <source>
        <dbReference type="SAM" id="SignalP"/>
    </source>
</evidence>
<gene>
    <name evidence="2" type="ORF">AB0763_09210</name>
</gene>
<dbReference type="KEGG" id="vih:AB0763_09210"/>
<evidence type="ECO:0000313" key="2">
    <source>
        <dbReference type="EMBL" id="XDK24393.1"/>
    </source>
</evidence>
<keyword evidence="1" id="KW-0732">Signal</keyword>
<dbReference type="AlphaFoldDB" id="A0AB39HDG1"/>
<organism evidence="2">
    <name type="scientific">Vibrio sp. HB236076</name>
    <dbReference type="NCBI Taxonomy" id="3232307"/>
    <lineage>
        <taxon>Bacteria</taxon>
        <taxon>Pseudomonadati</taxon>
        <taxon>Pseudomonadota</taxon>
        <taxon>Gammaproteobacteria</taxon>
        <taxon>Vibrionales</taxon>
        <taxon>Vibrionaceae</taxon>
        <taxon>Vibrio</taxon>
    </lineage>
</organism>
<evidence type="ECO:0008006" key="3">
    <source>
        <dbReference type="Google" id="ProtNLM"/>
    </source>
</evidence>
<proteinExistence type="predicted"/>
<feature type="signal peptide" evidence="1">
    <location>
        <begin position="1"/>
        <end position="21"/>
    </location>
</feature>
<sequence length="142" mass="16058">MKTILLLPLLFCLFLSLPSKAAEVVVIVNLNNPISSLEKREIIDLFMGKQKAFRHGQSARPFDQSESSIKASFYHHLINKNLAQVNAYWARLLFTGRASPPQELSDDQSIIEAVRKAPGAIAYIDSQWLDDSVKEVFRVQKD</sequence>
<dbReference type="EMBL" id="CP162601">
    <property type="protein sequence ID" value="XDK24393.1"/>
    <property type="molecule type" value="Genomic_DNA"/>
</dbReference>
<protein>
    <recommendedName>
        <fullName evidence="3">Phosphate ABC transporter substrate-binding protein</fullName>
    </recommendedName>
</protein>
<dbReference type="Gene3D" id="3.40.190.10">
    <property type="entry name" value="Periplasmic binding protein-like II"/>
    <property type="match status" value="1"/>
</dbReference>